<evidence type="ECO:0000313" key="3">
    <source>
        <dbReference type="EMBL" id="QWY77762.1"/>
    </source>
</evidence>
<evidence type="ECO:0000256" key="1">
    <source>
        <dbReference type="SAM" id="MobiDB-lite"/>
    </source>
</evidence>
<name>A0A9E6MWM6_9PROT</name>
<dbReference type="RefSeq" id="WP_273145174.1">
    <property type="nucleotide sequence ID" value="NZ_CP053675.1"/>
</dbReference>
<reference evidence="3" key="1">
    <citation type="submission" date="2021-02" db="EMBL/GenBank/DDBJ databases">
        <title>Comparative genomics of Ferrovum myxofaciens strains, predominant extremophile bacteria forming large biofilm stalactites in acid mine ecosystems.</title>
        <authorList>
            <person name="Burkartova K."/>
            <person name="Ridl J."/>
            <person name="Pajer P."/>
            <person name="Falteisek L."/>
        </authorList>
    </citation>
    <scope>NUCLEOTIDE SEQUENCE</scope>
    <source>
        <strain evidence="3">MI1III</strain>
    </source>
</reference>
<feature type="chain" id="PRO_5039513929" evidence="2">
    <location>
        <begin position="37"/>
        <end position="549"/>
    </location>
</feature>
<keyword evidence="2" id="KW-0732">Signal</keyword>
<protein>
    <submittedName>
        <fullName evidence="3">Conjugal transfer protein TraH</fullName>
    </submittedName>
</protein>
<dbReference type="Proteomes" id="UP000683551">
    <property type="component" value="Chromosome"/>
</dbReference>
<dbReference type="InterPro" id="IPR010927">
    <property type="entry name" value="T4SS_TraH"/>
</dbReference>
<evidence type="ECO:0000313" key="4">
    <source>
        <dbReference type="Proteomes" id="UP000683551"/>
    </source>
</evidence>
<gene>
    <name evidence="3" type="ORF">JZL65_01360</name>
</gene>
<dbReference type="Pfam" id="PF06122">
    <property type="entry name" value="TraH"/>
    <property type="match status" value="1"/>
</dbReference>
<accession>A0A9E6MWM6</accession>
<dbReference type="EMBL" id="CP071137">
    <property type="protein sequence ID" value="QWY77762.1"/>
    <property type="molecule type" value="Genomic_DNA"/>
</dbReference>
<feature type="compositionally biased region" description="Low complexity" evidence="1">
    <location>
        <begin position="272"/>
        <end position="295"/>
    </location>
</feature>
<proteinExistence type="predicted"/>
<feature type="signal peptide" evidence="2">
    <location>
        <begin position="1"/>
        <end position="36"/>
    </location>
</feature>
<feature type="region of interest" description="Disordered" evidence="1">
    <location>
        <begin position="271"/>
        <end position="301"/>
    </location>
</feature>
<organism evidence="3 4">
    <name type="scientific">Ferrovum myxofaciens</name>
    <dbReference type="NCBI Taxonomy" id="416213"/>
    <lineage>
        <taxon>Bacteria</taxon>
        <taxon>Pseudomonadati</taxon>
        <taxon>Pseudomonadota</taxon>
        <taxon>Betaproteobacteria</taxon>
        <taxon>Ferrovales</taxon>
        <taxon>Ferrovaceae</taxon>
        <taxon>Ferrovum</taxon>
    </lineage>
</organism>
<sequence>MSNAHKPIDKPIRKFAVKKLTICLAIALFCDSTANAGLSGALNGMFLQNNTSPAQYSSMTRGGYTFGGASAAWPVQNINVIGFDPPHINGGCGGVDLYGGSFSFINGAQIVALFKQIVANAAGALFSMAIQSISPTLDTIMGKFQKIVSDMNSALKNTCAIGSAIGTSLGTDLGMSAPTNAQGVSSLVDSAEGSITDIFSGNNASPSQTISNITGSKSANSNVGNMTWKALVSSSAQLAIQGPTAGYVSANPSTDLEVLMSFLGTSIVNPGSSPTDTATKSTSASGTTAPTLGTSNPNGGPIVNATIYQPTLHITDLYKGSNPSNPKTYYGCQGDGGKATGPGTAAVSTIGTEGCTTLYRDRPWVNEGTITLAKAFMYGTSKGGFTTTTSGAMIPAGTPDGTMYSNGILLMYANCSTSGCGLNTAQQNFIEAIPAPIVSLIMGAETNGSSGFTSVGPILEETMNYIGYSYALAIGEAIRNAAAIGTSGSGTNKARLPEVVYKSLAEIDAELTVLRNLQSQSQAGLTTATTEVENMIKKNPNAYMAFGVQ</sequence>
<dbReference type="AlphaFoldDB" id="A0A9E6MWM6"/>
<evidence type="ECO:0000256" key="2">
    <source>
        <dbReference type="SAM" id="SignalP"/>
    </source>
</evidence>